<dbReference type="Pfam" id="PF05648">
    <property type="entry name" value="PEX11"/>
    <property type="match status" value="1"/>
</dbReference>
<evidence type="ECO:0000256" key="2">
    <source>
        <dbReference type="ARBA" id="ARBA00023136"/>
    </source>
</evidence>
<keyword evidence="2" id="KW-0472">Membrane</keyword>
<dbReference type="AlphaFoldDB" id="A0AAW0YWX4"/>
<protein>
    <submittedName>
        <fullName evidence="5">Uncharacterized protein</fullName>
    </submittedName>
</protein>
<evidence type="ECO:0000256" key="3">
    <source>
        <dbReference type="ARBA" id="ARBA00023140"/>
    </source>
</evidence>
<dbReference type="GO" id="GO:0005778">
    <property type="term" value="C:peroxisomal membrane"/>
    <property type="evidence" value="ECO:0007669"/>
    <property type="project" value="UniProtKB-SubCell"/>
</dbReference>
<reference evidence="5 6" key="1">
    <citation type="journal article" date="2024" name="bioRxiv">
        <title>Comparative genomics of Cryptococcus and Kwoniella reveals pathogenesis evolution and contrasting karyotype dynamics via intercentromeric recombination or chromosome fusion.</title>
        <authorList>
            <person name="Coelho M.A."/>
            <person name="David-Palma M."/>
            <person name="Shea T."/>
            <person name="Bowers K."/>
            <person name="McGinley-Smith S."/>
            <person name="Mohammad A.W."/>
            <person name="Gnirke A."/>
            <person name="Yurkov A.M."/>
            <person name="Nowrousian M."/>
            <person name="Sun S."/>
            <person name="Cuomo C.A."/>
            <person name="Heitman J."/>
        </authorList>
    </citation>
    <scope>NUCLEOTIDE SEQUENCE [LARGE SCALE GENOMIC DNA]</scope>
    <source>
        <strain evidence="5 6">CBS 13917</strain>
    </source>
</reference>
<evidence type="ECO:0000313" key="5">
    <source>
        <dbReference type="EMBL" id="KAK8854683.1"/>
    </source>
</evidence>
<evidence type="ECO:0000256" key="4">
    <source>
        <dbReference type="ARBA" id="ARBA00046271"/>
    </source>
</evidence>
<evidence type="ECO:0000313" key="6">
    <source>
        <dbReference type="Proteomes" id="UP001388673"/>
    </source>
</evidence>
<accession>A0AAW0YWX4</accession>
<dbReference type="PANTHER" id="PTHR12652:SF25">
    <property type="entry name" value="MICROBODY (PEROXISOME) PROLIFERATION PROTEIN PEROXIN 11C (EUROFUNG)"/>
    <property type="match status" value="1"/>
</dbReference>
<comment type="caution">
    <text evidence="5">The sequence shown here is derived from an EMBL/GenBank/DDBJ whole genome shotgun (WGS) entry which is preliminary data.</text>
</comment>
<sequence length="312" mass="33812">MTSKSVSPFSSPTRLLSRLTRLTSTIPGLDASLMLAQYSSPLVIALLLRLASFQARYPRLTLAVGGKSSPGGFGLVKLAEGWGRAAGSISDARVIMRAFGLLPIIQWLLGLHPRPLASLRSFLLSLGNSKGFQSEKTLPTLQALSLLAYYPLEHISWLASKGVVPLTPASLNMTALWSVRFWALYVILEIYKMRNTYLGLLGRTRALKNANSEITPSEAEGFELQDTNATSNISAEKVVVHPPTGNVAIKVQQIKKDWASWKMAVMVNSGYAPLTVHWSTPGGLWSSPLITGSLGTVVALGQLVTEWRKGDP</sequence>
<keyword evidence="6" id="KW-1185">Reference proteome</keyword>
<dbReference type="PANTHER" id="PTHR12652">
    <property type="entry name" value="PEROXISOMAL BIOGENESIS FACTOR 11"/>
    <property type="match status" value="1"/>
</dbReference>
<gene>
    <name evidence="5" type="ORF">IAR55_003422</name>
</gene>
<organism evidence="5 6">
    <name type="scientific">Kwoniella newhampshirensis</name>
    <dbReference type="NCBI Taxonomy" id="1651941"/>
    <lineage>
        <taxon>Eukaryota</taxon>
        <taxon>Fungi</taxon>
        <taxon>Dikarya</taxon>
        <taxon>Basidiomycota</taxon>
        <taxon>Agaricomycotina</taxon>
        <taxon>Tremellomycetes</taxon>
        <taxon>Tremellales</taxon>
        <taxon>Cryptococcaceae</taxon>
        <taxon>Kwoniella</taxon>
    </lineage>
</organism>
<keyword evidence="3" id="KW-0576">Peroxisome</keyword>
<dbReference type="InterPro" id="IPR008733">
    <property type="entry name" value="PEX11"/>
</dbReference>
<dbReference type="GO" id="GO:0016559">
    <property type="term" value="P:peroxisome fission"/>
    <property type="evidence" value="ECO:0007669"/>
    <property type="project" value="InterPro"/>
</dbReference>
<dbReference type="EMBL" id="JBCAWK010000006">
    <property type="protein sequence ID" value="KAK8854683.1"/>
    <property type="molecule type" value="Genomic_DNA"/>
</dbReference>
<dbReference type="RefSeq" id="XP_066802921.1">
    <property type="nucleotide sequence ID" value="XM_066946529.1"/>
</dbReference>
<name>A0AAW0YWX4_9TREE</name>
<evidence type="ECO:0000256" key="1">
    <source>
        <dbReference type="ARBA" id="ARBA00022593"/>
    </source>
</evidence>
<dbReference type="KEGG" id="kne:92180680"/>
<proteinExistence type="predicted"/>
<keyword evidence="1" id="KW-0962">Peroxisome biogenesis</keyword>
<dbReference type="Proteomes" id="UP001388673">
    <property type="component" value="Unassembled WGS sequence"/>
</dbReference>
<comment type="subcellular location">
    <subcellularLocation>
        <location evidence="4">Peroxisome membrane</location>
    </subcellularLocation>
</comment>
<dbReference type="GeneID" id="92180680"/>